<evidence type="ECO:0000256" key="1">
    <source>
        <dbReference type="ARBA" id="ARBA00004606"/>
    </source>
</evidence>
<keyword evidence="8" id="KW-0472">Membrane</keyword>
<keyword evidence="11" id="KW-1185">Reference proteome</keyword>
<proteinExistence type="inferred from homology"/>
<keyword evidence="3" id="KW-0328">Glycosyltransferase</keyword>
<reference evidence="12" key="1">
    <citation type="submission" date="2022-11" db="UniProtKB">
        <authorList>
            <consortium name="WormBaseParasite"/>
        </authorList>
    </citation>
    <scope>IDENTIFICATION</scope>
</reference>
<dbReference type="AlphaFoldDB" id="A0A914V573"/>
<keyword evidence="9" id="KW-0325">Glycoprotein</keyword>
<evidence type="ECO:0000256" key="9">
    <source>
        <dbReference type="ARBA" id="ARBA00023180"/>
    </source>
</evidence>
<organism evidence="11 12">
    <name type="scientific">Plectus sambesii</name>
    <dbReference type="NCBI Taxonomy" id="2011161"/>
    <lineage>
        <taxon>Eukaryota</taxon>
        <taxon>Metazoa</taxon>
        <taxon>Ecdysozoa</taxon>
        <taxon>Nematoda</taxon>
        <taxon>Chromadorea</taxon>
        <taxon>Plectida</taxon>
        <taxon>Plectina</taxon>
        <taxon>Plectoidea</taxon>
        <taxon>Plectidae</taxon>
        <taxon>Plectus</taxon>
    </lineage>
</organism>
<dbReference type="Proteomes" id="UP000887566">
    <property type="component" value="Unplaced"/>
</dbReference>
<evidence type="ECO:0000256" key="10">
    <source>
        <dbReference type="ARBA" id="ARBA00038150"/>
    </source>
</evidence>
<keyword evidence="7" id="KW-1133">Transmembrane helix</keyword>
<dbReference type="PANTHER" id="PTHR19297">
    <property type="entry name" value="GLYCOSYLTRANSFERASE 14 FAMILY MEMBER"/>
    <property type="match status" value="1"/>
</dbReference>
<comment type="similarity">
    <text evidence="10">Belongs to the glycosyltransferase 14 family.</text>
</comment>
<dbReference type="Pfam" id="PF02485">
    <property type="entry name" value="Branch"/>
    <property type="match status" value="1"/>
</dbReference>
<evidence type="ECO:0000313" key="11">
    <source>
        <dbReference type="Proteomes" id="UP000887566"/>
    </source>
</evidence>
<evidence type="ECO:0000256" key="4">
    <source>
        <dbReference type="ARBA" id="ARBA00022679"/>
    </source>
</evidence>
<evidence type="ECO:0000256" key="6">
    <source>
        <dbReference type="ARBA" id="ARBA00022968"/>
    </source>
</evidence>
<protein>
    <submittedName>
        <fullName evidence="12">Beta-1,3-galactosyl-O-glycosyl-glycoprotein beta-1,6-N-acetylglucosaminyltransferase</fullName>
    </submittedName>
</protein>
<evidence type="ECO:0000256" key="2">
    <source>
        <dbReference type="ARBA" id="ARBA00004922"/>
    </source>
</evidence>
<keyword evidence="6" id="KW-0735">Signal-anchor</keyword>
<evidence type="ECO:0000256" key="8">
    <source>
        <dbReference type="ARBA" id="ARBA00023136"/>
    </source>
</evidence>
<evidence type="ECO:0000313" key="12">
    <source>
        <dbReference type="WBParaSite" id="PSAMB.scaffold154size71539.g2747.t1"/>
    </source>
</evidence>
<dbReference type="InterPro" id="IPR003406">
    <property type="entry name" value="Glyco_trans_14"/>
</dbReference>
<accession>A0A914V573</accession>
<evidence type="ECO:0000256" key="7">
    <source>
        <dbReference type="ARBA" id="ARBA00022989"/>
    </source>
</evidence>
<sequence>MMHARIFLFKCIKFTRSLRLSLVAVICFCTLLLLNSLHVPVKSSQVILDASTIACSDFAPVITFPSRSPDCAKILNGDLAESCLWVHWHAPIVNESVIEKKAEQCDTYRQQFNSEPASDEEARFPLAFSIGMHRDVEQFERLLRMIYWPQNVYCVHVDRKASESVHRAVRAIAKCLGNVMVTSSEYVYWGGFGVLKASLNCAADLLHSVVDWRYMINLAAQDVPLKTNREMVSIFTILNGTNDVEMLPEMHFKRYFYSHIVSRDENGVPFTHRPDYQSNKLPVPHSLRMFKGNFAASLSKQFVSFLFKDERVLNFVKWLEDTDTADEHLWSTINHNAVLNAPGGYKGNCRKAWITRTVDWATDEKTVCHGKFVRDVCVHGVIDLPTLIKRPNLFANKFYLDYQSAAFYCMEHYIRERTKDTANKLELDYYRSLNAALRAGSSDSQCDHQAFNSRASIKGAANAIF</sequence>
<evidence type="ECO:0000256" key="5">
    <source>
        <dbReference type="ARBA" id="ARBA00022692"/>
    </source>
</evidence>
<dbReference type="GO" id="GO:0008375">
    <property type="term" value="F:acetylglucosaminyltransferase activity"/>
    <property type="evidence" value="ECO:0007669"/>
    <property type="project" value="TreeGrafter"/>
</dbReference>
<comment type="subcellular location">
    <subcellularLocation>
        <location evidence="1">Membrane</location>
        <topology evidence="1">Single-pass type II membrane protein</topology>
    </subcellularLocation>
</comment>
<name>A0A914V573_9BILA</name>
<comment type="pathway">
    <text evidence="2">Protein modification; protein glycosylation.</text>
</comment>
<dbReference type="WBParaSite" id="PSAMB.scaffold154size71539.g2747.t1">
    <property type="protein sequence ID" value="PSAMB.scaffold154size71539.g2747.t1"/>
    <property type="gene ID" value="PSAMB.scaffold154size71539.g2747"/>
</dbReference>
<keyword evidence="4" id="KW-0808">Transferase</keyword>
<dbReference type="GO" id="GO:0016020">
    <property type="term" value="C:membrane"/>
    <property type="evidence" value="ECO:0007669"/>
    <property type="project" value="UniProtKB-SubCell"/>
</dbReference>
<evidence type="ECO:0000256" key="3">
    <source>
        <dbReference type="ARBA" id="ARBA00022676"/>
    </source>
</evidence>
<dbReference type="PANTHER" id="PTHR19297:SF185">
    <property type="entry name" value="BETA-1,3-GALACTOSYL-O-GLYCOSYL-GLYCOPROTEIN BETA-1,6-N-ACETYLGLUCOSAMINYLTRANSFERASE 3"/>
    <property type="match status" value="1"/>
</dbReference>
<keyword evidence="5" id="KW-0812">Transmembrane</keyword>